<keyword evidence="9" id="KW-0325">Glycoprotein</keyword>
<proteinExistence type="predicted"/>
<keyword evidence="7 11" id="KW-0472">Membrane</keyword>
<evidence type="ECO:0000256" key="3">
    <source>
        <dbReference type="ARBA" id="ARBA00022729"/>
    </source>
</evidence>
<dbReference type="AlphaFoldDB" id="A0A7M7JYK4"/>
<feature type="domain" description="Ig-like" evidence="12">
    <location>
        <begin position="278"/>
        <end position="365"/>
    </location>
</feature>
<protein>
    <submittedName>
        <fullName evidence="14">Uncharacterized protein</fullName>
    </submittedName>
</protein>
<evidence type="ECO:0000256" key="10">
    <source>
        <dbReference type="ARBA" id="ARBA00023319"/>
    </source>
</evidence>
<dbReference type="Gene3D" id="2.60.40.10">
    <property type="entry name" value="Immunoglobulins"/>
    <property type="match status" value="6"/>
</dbReference>
<keyword evidence="15" id="KW-1185">Reference proteome</keyword>
<dbReference type="InterPro" id="IPR036179">
    <property type="entry name" value="Ig-like_dom_sf"/>
</dbReference>
<dbReference type="PRINTS" id="PR01838">
    <property type="entry name" value="NCAMFAMILY"/>
</dbReference>
<keyword evidence="5" id="KW-0130">Cell adhesion</keyword>
<evidence type="ECO:0000256" key="2">
    <source>
        <dbReference type="ARBA" id="ARBA00022692"/>
    </source>
</evidence>
<dbReference type="CDD" id="cd00063">
    <property type="entry name" value="FN3"/>
    <property type="match status" value="2"/>
</dbReference>
<keyword evidence="2 11" id="KW-0812">Transmembrane</keyword>
<dbReference type="KEGG" id="vde:111246885"/>
<dbReference type="OMA" id="NLALMIT"/>
<dbReference type="GO" id="GO:0098609">
    <property type="term" value="P:cell-cell adhesion"/>
    <property type="evidence" value="ECO:0007669"/>
    <property type="project" value="TreeGrafter"/>
</dbReference>
<dbReference type="SUPFAM" id="SSF49265">
    <property type="entry name" value="Fibronectin type III"/>
    <property type="match status" value="1"/>
</dbReference>
<dbReference type="InterPro" id="IPR036116">
    <property type="entry name" value="FN3_sf"/>
</dbReference>
<dbReference type="SMART" id="SM00408">
    <property type="entry name" value="IGc2"/>
    <property type="match status" value="3"/>
</dbReference>
<evidence type="ECO:0000256" key="9">
    <source>
        <dbReference type="ARBA" id="ARBA00023180"/>
    </source>
</evidence>
<dbReference type="GO" id="GO:0005886">
    <property type="term" value="C:plasma membrane"/>
    <property type="evidence" value="ECO:0007669"/>
    <property type="project" value="UniProtKB-ARBA"/>
</dbReference>
<dbReference type="SMART" id="SM00060">
    <property type="entry name" value="FN3"/>
    <property type="match status" value="2"/>
</dbReference>
<reference evidence="14" key="1">
    <citation type="submission" date="2021-01" db="UniProtKB">
        <authorList>
            <consortium name="EnsemblMetazoa"/>
        </authorList>
    </citation>
    <scope>IDENTIFICATION</scope>
</reference>
<feature type="transmembrane region" description="Helical" evidence="11">
    <location>
        <begin position="800"/>
        <end position="824"/>
    </location>
</feature>
<dbReference type="InterPro" id="IPR003961">
    <property type="entry name" value="FN3_dom"/>
</dbReference>
<dbReference type="PROSITE" id="PS50853">
    <property type="entry name" value="FN3"/>
    <property type="match status" value="2"/>
</dbReference>
<feature type="domain" description="Fibronectin type-III" evidence="13">
    <location>
        <begin position="667"/>
        <end position="775"/>
    </location>
</feature>
<feature type="domain" description="Ig-like" evidence="12">
    <location>
        <begin position="369"/>
        <end position="468"/>
    </location>
</feature>
<feature type="domain" description="Ig-like" evidence="12">
    <location>
        <begin position="473"/>
        <end position="558"/>
    </location>
</feature>
<evidence type="ECO:0000259" key="13">
    <source>
        <dbReference type="PROSITE" id="PS50853"/>
    </source>
</evidence>
<dbReference type="InterPro" id="IPR013783">
    <property type="entry name" value="Ig-like_fold"/>
</dbReference>
<dbReference type="RefSeq" id="XP_022652966.1">
    <property type="nucleotide sequence ID" value="XM_022797231.1"/>
</dbReference>
<dbReference type="FunCoup" id="A0A7M7JYK4">
    <property type="interactions" value="309"/>
</dbReference>
<evidence type="ECO:0000256" key="6">
    <source>
        <dbReference type="ARBA" id="ARBA00022989"/>
    </source>
</evidence>
<dbReference type="InParanoid" id="A0A7M7JYK4"/>
<dbReference type="CDD" id="cd00096">
    <property type="entry name" value="Ig"/>
    <property type="match status" value="1"/>
</dbReference>
<dbReference type="PROSITE" id="PS50835">
    <property type="entry name" value="IG_LIKE"/>
    <property type="match status" value="5"/>
</dbReference>
<dbReference type="SUPFAM" id="SSF48726">
    <property type="entry name" value="Immunoglobulin"/>
    <property type="match status" value="4"/>
</dbReference>
<keyword evidence="6 11" id="KW-1133">Transmembrane helix</keyword>
<dbReference type="GO" id="GO:0030154">
    <property type="term" value="P:cell differentiation"/>
    <property type="evidence" value="ECO:0007669"/>
    <property type="project" value="UniProtKB-ARBA"/>
</dbReference>
<accession>A0A7M7JYK4</accession>
<evidence type="ECO:0000256" key="4">
    <source>
        <dbReference type="ARBA" id="ARBA00022737"/>
    </source>
</evidence>
<dbReference type="Pfam" id="PF13927">
    <property type="entry name" value="Ig_3"/>
    <property type="match status" value="2"/>
</dbReference>
<evidence type="ECO:0000256" key="8">
    <source>
        <dbReference type="ARBA" id="ARBA00023157"/>
    </source>
</evidence>
<dbReference type="PANTHER" id="PTHR44170:SF56">
    <property type="entry name" value="FIBRONECTIN TYPE-III DOMAIN-CONTAINING PROTEIN"/>
    <property type="match status" value="1"/>
</dbReference>
<evidence type="ECO:0000256" key="11">
    <source>
        <dbReference type="SAM" id="Phobius"/>
    </source>
</evidence>
<dbReference type="Pfam" id="PF07679">
    <property type="entry name" value="I-set"/>
    <property type="match status" value="1"/>
</dbReference>
<feature type="domain" description="Fibronectin type-III" evidence="13">
    <location>
        <begin position="569"/>
        <end position="666"/>
    </location>
</feature>
<dbReference type="GO" id="GO:0009653">
    <property type="term" value="P:anatomical structure morphogenesis"/>
    <property type="evidence" value="ECO:0007669"/>
    <property type="project" value="UniProtKB-ARBA"/>
</dbReference>
<dbReference type="Pfam" id="PF00041">
    <property type="entry name" value="fn3"/>
    <property type="match status" value="2"/>
</dbReference>
<dbReference type="InterPro" id="IPR003599">
    <property type="entry name" value="Ig_sub"/>
</dbReference>
<keyword evidence="3" id="KW-0732">Signal</keyword>
<evidence type="ECO:0000256" key="1">
    <source>
        <dbReference type="ARBA" id="ARBA00004167"/>
    </source>
</evidence>
<dbReference type="InterPro" id="IPR013098">
    <property type="entry name" value="Ig_I-set"/>
</dbReference>
<dbReference type="InterPro" id="IPR007110">
    <property type="entry name" value="Ig-like_dom"/>
</dbReference>
<comment type="subcellular location">
    <subcellularLocation>
        <location evidence="1">Membrane</location>
        <topology evidence="1">Single-pass membrane protein</topology>
    </subcellularLocation>
</comment>
<evidence type="ECO:0000313" key="14">
    <source>
        <dbReference type="EnsemblMetazoa" id="XP_022652966"/>
    </source>
</evidence>
<evidence type="ECO:0000259" key="12">
    <source>
        <dbReference type="PROSITE" id="PS50835"/>
    </source>
</evidence>
<dbReference type="EnsemblMetazoa" id="XM_022797231">
    <property type="protein sequence ID" value="XP_022652966"/>
    <property type="gene ID" value="LOC111246885"/>
</dbReference>
<keyword evidence="8" id="KW-1015">Disulfide bond</keyword>
<dbReference type="Proteomes" id="UP000594260">
    <property type="component" value="Unplaced"/>
</dbReference>
<dbReference type="InterPro" id="IPR003598">
    <property type="entry name" value="Ig_sub2"/>
</dbReference>
<dbReference type="GeneID" id="111246885"/>
<dbReference type="OrthoDB" id="10056271at2759"/>
<keyword evidence="10" id="KW-0393">Immunoglobulin domain</keyword>
<dbReference type="SMART" id="SM00409">
    <property type="entry name" value="IG"/>
    <property type="match status" value="4"/>
</dbReference>
<evidence type="ECO:0000313" key="15">
    <source>
        <dbReference type="Proteomes" id="UP000594260"/>
    </source>
</evidence>
<keyword evidence="4" id="KW-0677">Repeat</keyword>
<dbReference type="InterPro" id="IPR009138">
    <property type="entry name" value="Neural_cell_adh"/>
</dbReference>
<feature type="domain" description="Ig-like" evidence="12">
    <location>
        <begin position="201"/>
        <end position="271"/>
    </location>
</feature>
<sequence length="853" mass="95440">MVQERTQVPQELRNLLLISRKTFFLLQLSFFLEVFRVAVCKRLLNSSRRLAMWPRRPIIALITAVSFILTDYFARGQYDEAEFPPEGLYLSPDQPIQNQPAGAIFAVFCNKGSGNGRYSDFKWISPQGSEITRNNTATIYAFESENGLALNFDSPTPENSGRYTCKALYGGTSSLQVPVKISFFHDITFDNCPTTQDLVLGRDGTVRCQVHGNPVPRVLWDNQRGIQLSSERFTIVGSSLNIRHVMATDAGRYRVTAMVEATGKIKREFITVNVITPPNIIELKNVTDIIEGSSGMAVCAATGIPPPLCYWTDFKGRNLSDVGGFRVTPQSCILEFIQTSREYEGVYTCHAVNAGGKAVRDTQVEVIIPSKIIEFQNKTVNEDGEVALECQAEGKPIPEVHIRKEQALISLGHSNDDGGGVISLKNLTTGYVTTLIATIFPVRQDHSGLYYCSAENRVNRVERTGKLDVNYAPLLTAKKNPVFTWGSRPAMLTCHIQAIPNATVQWKDLHGNLLNDKMLYSVDNSVGMSVLTVTDQAPRFSQDFVCVALNNLGERSLVFTIREARRPNAPSQPKVLRVTATTVTFEFNRLVDNGGMPILQYLTKYWREGQSLNEAKIEQFAEMIGEPRKITQLIPRTKYFFTFSARSEVGEGPHSEPLQIDTTVEAVPDPPIFISPPHADVHPSRVHIEWTMPLSNGKPIDHFLVSYQLVEQVSATEFRDTGRRRSEHVTSWASMVSKDLLDLRPEMFYRVRVEAHNELGYGEPAELVFRTGPAPGMIGPYPNNGDNGARNVTHIISTPVIIALAVLLTFILLILFDVLCYFQFRKGLLYALRHLVCSKPRHIYSKTNQNPLS</sequence>
<name>A0A7M7JYK4_VARDE</name>
<organism evidence="14 15">
    <name type="scientific">Varroa destructor</name>
    <name type="common">Honeybee mite</name>
    <dbReference type="NCBI Taxonomy" id="109461"/>
    <lineage>
        <taxon>Eukaryota</taxon>
        <taxon>Metazoa</taxon>
        <taxon>Ecdysozoa</taxon>
        <taxon>Arthropoda</taxon>
        <taxon>Chelicerata</taxon>
        <taxon>Arachnida</taxon>
        <taxon>Acari</taxon>
        <taxon>Parasitiformes</taxon>
        <taxon>Mesostigmata</taxon>
        <taxon>Gamasina</taxon>
        <taxon>Dermanyssoidea</taxon>
        <taxon>Varroidae</taxon>
        <taxon>Varroa</taxon>
    </lineage>
</organism>
<feature type="domain" description="Ig-like" evidence="12">
    <location>
        <begin position="85"/>
        <end position="182"/>
    </location>
</feature>
<dbReference type="PANTHER" id="PTHR44170">
    <property type="entry name" value="PROTEIN SIDEKICK"/>
    <property type="match status" value="1"/>
</dbReference>
<evidence type="ECO:0000256" key="7">
    <source>
        <dbReference type="ARBA" id="ARBA00023136"/>
    </source>
</evidence>
<evidence type="ECO:0000256" key="5">
    <source>
        <dbReference type="ARBA" id="ARBA00022889"/>
    </source>
</evidence>